<keyword evidence="8" id="KW-0131">Cell cycle</keyword>
<evidence type="ECO:0000256" key="8">
    <source>
        <dbReference type="ARBA" id="ARBA00023306"/>
    </source>
</evidence>
<keyword evidence="6" id="KW-0995">Kinetochore</keyword>
<dbReference type="GO" id="GO:0051382">
    <property type="term" value="P:kinetochore assembly"/>
    <property type="evidence" value="ECO:0007669"/>
    <property type="project" value="TreeGrafter"/>
</dbReference>
<dbReference type="EMBL" id="JANBQF010000029">
    <property type="protein sequence ID" value="KAJ2007340.1"/>
    <property type="molecule type" value="Genomic_DNA"/>
</dbReference>
<gene>
    <name evidence="11" type="ORF">H4R26_000822</name>
</gene>
<evidence type="ECO:0000256" key="2">
    <source>
        <dbReference type="ARBA" id="ARBA00008643"/>
    </source>
</evidence>
<dbReference type="PANTHER" id="PTHR14527:SF2">
    <property type="entry name" value="PROTEIN MIS12 HOMOLOG"/>
    <property type="match status" value="1"/>
</dbReference>
<sequence length="285" mass="30551">MDESGPDCNDGEARSVHPAGGRRLSEEIAGATAGRAADGGARCVYPPSEGAVRLIVEHFGFLPITFIDEIINAANDTVYRATDALSKFVEKEQGSGEATLQAVNKAETLLEHAVDKNFDKFELYALRNLFNVPRGAEDFVVMAHRRGDVGGHVTAEDEADVDGELAAVRRQVAAGNVLRSRLQRDVARVERGVRRLRAVNERLHVTAIARRALAGDSAAAAAAGDMRRQAAEVTRLAEQLAAVSDGGSLAALNDPAGRDVYLARIADMQIASWESRQARQQPGTN</sequence>
<evidence type="ECO:0000256" key="1">
    <source>
        <dbReference type="ARBA" id="ARBA00004629"/>
    </source>
</evidence>
<keyword evidence="3" id="KW-0158">Chromosome</keyword>
<dbReference type="GO" id="GO:0000444">
    <property type="term" value="C:MIS12/MIND type complex"/>
    <property type="evidence" value="ECO:0007669"/>
    <property type="project" value="TreeGrafter"/>
</dbReference>
<evidence type="ECO:0000256" key="10">
    <source>
        <dbReference type="SAM" id="MobiDB-lite"/>
    </source>
</evidence>
<keyword evidence="12" id="KW-1185">Reference proteome</keyword>
<dbReference type="GO" id="GO:0000070">
    <property type="term" value="P:mitotic sister chromatid segregation"/>
    <property type="evidence" value="ECO:0007669"/>
    <property type="project" value="TreeGrafter"/>
</dbReference>
<evidence type="ECO:0000256" key="6">
    <source>
        <dbReference type="ARBA" id="ARBA00022838"/>
    </source>
</evidence>
<evidence type="ECO:0008006" key="13">
    <source>
        <dbReference type="Google" id="ProtNLM"/>
    </source>
</evidence>
<accession>A0A9W8BJI2</accession>
<keyword evidence="4" id="KW-0132">Cell division</keyword>
<evidence type="ECO:0000256" key="9">
    <source>
        <dbReference type="ARBA" id="ARBA00023328"/>
    </source>
</evidence>
<comment type="similarity">
    <text evidence="2">Belongs to the mis12 family.</text>
</comment>
<evidence type="ECO:0000256" key="5">
    <source>
        <dbReference type="ARBA" id="ARBA00022776"/>
    </source>
</evidence>
<evidence type="ECO:0000256" key="3">
    <source>
        <dbReference type="ARBA" id="ARBA00022454"/>
    </source>
</evidence>
<feature type="region of interest" description="Disordered" evidence="10">
    <location>
        <begin position="1"/>
        <end position="22"/>
    </location>
</feature>
<dbReference type="GO" id="GO:0051301">
    <property type="term" value="P:cell division"/>
    <property type="evidence" value="ECO:0007669"/>
    <property type="project" value="UniProtKB-KW"/>
</dbReference>
<dbReference type="InterPro" id="IPR008685">
    <property type="entry name" value="Centromere_Mis12"/>
</dbReference>
<keyword evidence="5" id="KW-0498">Mitosis</keyword>
<dbReference type="AlphaFoldDB" id="A0A9W8BJI2"/>
<evidence type="ECO:0000313" key="11">
    <source>
        <dbReference type="EMBL" id="KAJ2007340.1"/>
    </source>
</evidence>
<keyword evidence="7" id="KW-0175">Coiled coil</keyword>
<comment type="caution">
    <text evidence="11">The sequence shown here is derived from an EMBL/GenBank/DDBJ whole genome shotgun (WGS) entry which is preliminary data.</text>
</comment>
<name>A0A9W8BJI2_9FUNG</name>
<evidence type="ECO:0000256" key="7">
    <source>
        <dbReference type="ARBA" id="ARBA00023054"/>
    </source>
</evidence>
<evidence type="ECO:0000256" key="4">
    <source>
        <dbReference type="ARBA" id="ARBA00022618"/>
    </source>
</evidence>
<comment type="subcellular location">
    <subcellularLocation>
        <location evidence="1">Chromosome</location>
        <location evidence="1">Centromere</location>
        <location evidence="1">Kinetochore</location>
    </subcellularLocation>
</comment>
<dbReference type="GO" id="GO:0005634">
    <property type="term" value="C:nucleus"/>
    <property type="evidence" value="ECO:0007669"/>
    <property type="project" value="InterPro"/>
</dbReference>
<dbReference type="OrthoDB" id="1884855at2759"/>
<evidence type="ECO:0000313" key="12">
    <source>
        <dbReference type="Proteomes" id="UP001150907"/>
    </source>
</evidence>
<dbReference type="Proteomes" id="UP001150907">
    <property type="component" value="Unassembled WGS sequence"/>
</dbReference>
<dbReference type="Pfam" id="PF05859">
    <property type="entry name" value="Mis12"/>
    <property type="match status" value="1"/>
</dbReference>
<protein>
    <recommendedName>
        <fullName evidence="13">Kinetochore-associated protein MTW1</fullName>
    </recommendedName>
</protein>
<reference evidence="11" key="1">
    <citation type="submission" date="2022-07" db="EMBL/GenBank/DDBJ databases">
        <title>Phylogenomic reconstructions and comparative analyses of Kickxellomycotina fungi.</title>
        <authorList>
            <person name="Reynolds N.K."/>
            <person name="Stajich J.E."/>
            <person name="Barry K."/>
            <person name="Grigoriev I.V."/>
            <person name="Crous P."/>
            <person name="Smith M.E."/>
        </authorList>
    </citation>
    <scope>NUCLEOTIDE SEQUENCE</scope>
    <source>
        <strain evidence="11">IMI 214461</strain>
    </source>
</reference>
<dbReference type="PANTHER" id="PTHR14527">
    <property type="entry name" value="PROTEIN MIS12 HOMOLOG"/>
    <property type="match status" value="1"/>
</dbReference>
<organism evidence="11 12">
    <name type="scientific">Coemansia thaxteri</name>
    <dbReference type="NCBI Taxonomy" id="2663907"/>
    <lineage>
        <taxon>Eukaryota</taxon>
        <taxon>Fungi</taxon>
        <taxon>Fungi incertae sedis</taxon>
        <taxon>Zoopagomycota</taxon>
        <taxon>Kickxellomycotina</taxon>
        <taxon>Kickxellomycetes</taxon>
        <taxon>Kickxellales</taxon>
        <taxon>Kickxellaceae</taxon>
        <taxon>Coemansia</taxon>
    </lineage>
</organism>
<keyword evidence="9" id="KW-0137">Centromere</keyword>
<proteinExistence type="inferred from homology"/>